<evidence type="ECO:0000256" key="1">
    <source>
        <dbReference type="ARBA" id="ARBA00009437"/>
    </source>
</evidence>
<dbReference type="Proteomes" id="UP000026923">
    <property type="component" value="Unassembled WGS sequence"/>
</dbReference>
<dbReference type="InterPro" id="IPR005119">
    <property type="entry name" value="LysR_subst-bd"/>
</dbReference>
<accession>A0A061JQK4</accession>
<dbReference type="PANTHER" id="PTHR30346:SF0">
    <property type="entry name" value="HCA OPERON TRANSCRIPTIONAL ACTIVATOR HCAR"/>
    <property type="match status" value="1"/>
</dbReference>
<evidence type="ECO:0000313" key="6">
    <source>
        <dbReference type="EMBL" id="EWC42026.1"/>
    </source>
</evidence>
<dbReference type="OrthoDB" id="9178873at2"/>
<dbReference type="PANTHER" id="PTHR30346">
    <property type="entry name" value="TRANSCRIPTIONAL DUAL REGULATOR HCAR-RELATED"/>
    <property type="match status" value="1"/>
</dbReference>
<comment type="similarity">
    <text evidence="1">Belongs to the LysR transcriptional regulatory family.</text>
</comment>
<evidence type="ECO:0000256" key="3">
    <source>
        <dbReference type="ARBA" id="ARBA00023125"/>
    </source>
</evidence>
<keyword evidence="4" id="KW-0804">Transcription</keyword>
<evidence type="ECO:0000256" key="2">
    <source>
        <dbReference type="ARBA" id="ARBA00023015"/>
    </source>
</evidence>
<reference evidence="6 7" key="1">
    <citation type="journal article" date="2013" name="Genome Announc.">
        <title>Draft Genome of the Nitrogen-Fixing Bacterium Pseudomonas stutzeri Strain KOS6 Isolated from Industrial Hydrocarbon Sludge.</title>
        <authorList>
            <person name="Grigoryeva T.V."/>
            <person name="Laikov A.V."/>
            <person name="Naumova R.P."/>
            <person name="Manolov A.I."/>
            <person name="Larin A.K."/>
            <person name="Karpova I.Y."/>
            <person name="Semashko T.A."/>
            <person name="Alexeev D.G."/>
            <person name="Kostryukova E.S."/>
            <person name="Muller R."/>
            <person name="Govorun V.M."/>
        </authorList>
    </citation>
    <scope>NUCLEOTIDE SEQUENCE [LARGE SCALE GENOMIC DNA]</scope>
    <source>
        <strain evidence="6 7">KOS6</strain>
    </source>
</reference>
<evidence type="ECO:0000313" key="7">
    <source>
        <dbReference type="Proteomes" id="UP000026923"/>
    </source>
</evidence>
<dbReference type="Pfam" id="PF03466">
    <property type="entry name" value="LysR_substrate"/>
    <property type="match status" value="1"/>
</dbReference>
<feature type="domain" description="LysR substrate-binding" evidence="5">
    <location>
        <begin position="10"/>
        <end position="192"/>
    </location>
</feature>
<dbReference type="SUPFAM" id="SSF53850">
    <property type="entry name" value="Periplasmic binding protein-like II"/>
    <property type="match status" value="1"/>
</dbReference>
<organism evidence="6 7">
    <name type="scientific">Stutzerimonas stutzeri KOS6</name>
    <dbReference type="NCBI Taxonomy" id="1218352"/>
    <lineage>
        <taxon>Bacteria</taxon>
        <taxon>Pseudomonadati</taxon>
        <taxon>Pseudomonadota</taxon>
        <taxon>Gammaproteobacteria</taxon>
        <taxon>Pseudomonadales</taxon>
        <taxon>Pseudomonadaceae</taxon>
        <taxon>Stutzerimonas</taxon>
    </lineage>
</organism>
<evidence type="ECO:0000259" key="5">
    <source>
        <dbReference type="Pfam" id="PF03466"/>
    </source>
</evidence>
<protein>
    <submittedName>
        <fullName evidence="6">LysR family transcriptional regulator</fullName>
    </submittedName>
</protein>
<keyword evidence="3" id="KW-0238">DNA-binding</keyword>
<comment type="caution">
    <text evidence="6">The sequence shown here is derived from an EMBL/GenBank/DDBJ whole genome shotgun (WGS) entry which is preliminary data.</text>
</comment>
<evidence type="ECO:0000256" key="4">
    <source>
        <dbReference type="ARBA" id="ARBA00023163"/>
    </source>
</evidence>
<keyword evidence="2" id="KW-0805">Transcription regulation</keyword>
<dbReference type="eggNOG" id="COG0583">
    <property type="taxonomic scope" value="Bacteria"/>
</dbReference>
<proteinExistence type="inferred from homology"/>
<dbReference type="GO" id="GO:0003677">
    <property type="term" value="F:DNA binding"/>
    <property type="evidence" value="ECO:0007669"/>
    <property type="project" value="UniProtKB-KW"/>
</dbReference>
<sequence length="213" mass="23402">MHDATNRLSHFKLAIAPGVPSSRLSKLLALQRAEEPEVTIAFFEVTADDLVAGLREGRYDAGMSLQGLADPSLSSQPLWSESMAVALPLRLPLLDQATLTIAGLQDYMVFRWQAEACPLLDQRLSSFLPEDQRNIRYMTSFELLALWVAAGYGVGLSAQSHIEHAHGWGISMRPLSDGPYEIVTHLQRPHGPANSVSERFERRALQIAKAGAA</sequence>
<dbReference type="GO" id="GO:0032993">
    <property type="term" value="C:protein-DNA complex"/>
    <property type="evidence" value="ECO:0007669"/>
    <property type="project" value="TreeGrafter"/>
</dbReference>
<dbReference type="HOGENOM" id="CLU_039613_11_0_6"/>
<dbReference type="EMBL" id="AMCZ02000006">
    <property type="protein sequence ID" value="EWC42026.1"/>
    <property type="molecule type" value="Genomic_DNA"/>
</dbReference>
<name>A0A061JQK4_STUST</name>
<dbReference type="GO" id="GO:0003700">
    <property type="term" value="F:DNA-binding transcription factor activity"/>
    <property type="evidence" value="ECO:0007669"/>
    <property type="project" value="TreeGrafter"/>
</dbReference>
<dbReference type="AlphaFoldDB" id="A0A061JQK4"/>
<dbReference type="Gene3D" id="3.40.190.10">
    <property type="entry name" value="Periplasmic binding protein-like II"/>
    <property type="match status" value="2"/>
</dbReference>
<dbReference type="RefSeq" id="WP_003296542.1">
    <property type="nucleotide sequence ID" value="NZ_KK020675.1"/>
</dbReference>
<gene>
    <name evidence="6" type="ORF">B597_007110</name>
</gene>